<dbReference type="SUPFAM" id="SSF51182">
    <property type="entry name" value="RmlC-like cupins"/>
    <property type="match status" value="1"/>
</dbReference>
<dbReference type="STRING" id="1349421.OI18_13700"/>
<dbReference type="Proteomes" id="UP000031408">
    <property type="component" value="Unassembled WGS sequence"/>
</dbReference>
<dbReference type="AlphaFoldDB" id="A0A0C1LFE8"/>
<reference evidence="1 2" key="1">
    <citation type="submission" date="2014-11" db="EMBL/GenBank/DDBJ databases">
        <title>Genome sequence of Flavihumibacter solisilvae 3-3.</title>
        <authorList>
            <person name="Zhou G."/>
            <person name="Li M."/>
            <person name="Wang G."/>
        </authorList>
    </citation>
    <scope>NUCLEOTIDE SEQUENCE [LARGE SCALE GENOMIC DNA]</scope>
    <source>
        <strain evidence="1 2">3-3</strain>
    </source>
</reference>
<dbReference type="Gene3D" id="2.60.120.10">
    <property type="entry name" value="Jelly Rolls"/>
    <property type="match status" value="1"/>
</dbReference>
<protein>
    <recommendedName>
        <fullName evidence="3">AraC-type arabinose-binding/dimerisation domain-containing protein</fullName>
    </recommendedName>
</protein>
<organism evidence="1 2">
    <name type="scientific">Flavihumibacter solisilvae</name>
    <dbReference type="NCBI Taxonomy" id="1349421"/>
    <lineage>
        <taxon>Bacteria</taxon>
        <taxon>Pseudomonadati</taxon>
        <taxon>Bacteroidota</taxon>
        <taxon>Chitinophagia</taxon>
        <taxon>Chitinophagales</taxon>
        <taxon>Chitinophagaceae</taxon>
        <taxon>Flavihumibacter</taxon>
    </lineage>
</organism>
<dbReference type="RefSeq" id="WP_039140612.1">
    <property type="nucleotide sequence ID" value="NZ_JSVC01000015.1"/>
</dbReference>
<name>A0A0C1LFE8_9BACT</name>
<dbReference type="InterPro" id="IPR014710">
    <property type="entry name" value="RmlC-like_jellyroll"/>
</dbReference>
<evidence type="ECO:0008006" key="3">
    <source>
        <dbReference type="Google" id="ProtNLM"/>
    </source>
</evidence>
<dbReference type="OrthoDB" id="8418771at2"/>
<proteinExistence type="predicted"/>
<dbReference type="EMBL" id="JSVC01000015">
    <property type="protein sequence ID" value="KIC94058.1"/>
    <property type="molecule type" value="Genomic_DNA"/>
</dbReference>
<gene>
    <name evidence="1" type="ORF">OI18_13700</name>
</gene>
<accession>A0A0C1LFE8</accession>
<evidence type="ECO:0000313" key="2">
    <source>
        <dbReference type="Proteomes" id="UP000031408"/>
    </source>
</evidence>
<dbReference type="InterPro" id="IPR011051">
    <property type="entry name" value="RmlC_Cupin_sf"/>
</dbReference>
<evidence type="ECO:0000313" key="1">
    <source>
        <dbReference type="EMBL" id="KIC94058.1"/>
    </source>
</evidence>
<keyword evidence="2" id="KW-1185">Reference proteome</keyword>
<sequence>MPVKRNESTGNRPKGDRAIDAPYLVLNIPGYIDQLKQEPAWQKNDRNGITVFKSEGLTMVVTAFHQGALVNDLGVDGFLTLKVLQGNVRLTTADGNFEARENDVVAFHPGVAKSLEAITDAAILLSHFTIESDHIL</sequence>
<comment type="caution">
    <text evidence="1">The sequence shown here is derived from an EMBL/GenBank/DDBJ whole genome shotgun (WGS) entry which is preliminary data.</text>
</comment>